<gene>
    <name evidence="2" type="ORF">DB895_07875</name>
</gene>
<proteinExistence type="predicted"/>
<dbReference type="PANTHER" id="PTHR40050:SF1">
    <property type="entry name" value="INNER SPORE COAT PROTEIN H"/>
    <property type="match status" value="1"/>
</dbReference>
<evidence type="ECO:0000256" key="1">
    <source>
        <dbReference type="SAM" id="SignalP"/>
    </source>
</evidence>
<dbReference type="OrthoDB" id="3235126at2"/>
<name>A0A2U1JJA2_9FLAO</name>
<sequence>MKKIVFLFPVLLLLNCNKAENVTPPVNNPLKTELFNLNDVPSITLEFTLDDWNKLLVNYDLNPKNEKKVVSHFSFTLNGSTVELDSIGLKMRGNTSRRRPEGDTGQLHNATNPDWHHCHFALDFSKFKGAQRFEGLNKINLKWFKDDATYTREIYSYDLFKRYGCWLAPRASYCKVTIKVKGDIKPAYFGVYAMIENIDEDYLAKHQDQWGATTGFLWKNYNIGSAKADYVSTASMGMEDVKMDPSLSQYYAYDLKTRDTELAAAKVELTQFITDLNTKTGAVFQNWIAQKMDVNLFLKTYATNVILGMWDDYWVNCNNFYFYFAPNGKAYFIPIDYDNSLGTSQILANSGTQNPLTWGNMTQRPLITKILAIPQYQALYKSYIKELVNPNNDLFSSGKSISRIQIWQNKIANGVSNDTGEDMALEDIPAYWGNQPNYRLKSGNAQGGSNGAANYFTTRTATIPW</sequence>
<feature type="chain" id="PRO_5015470973" description="Spore coat protein CotH" evidence="1">
    <location>
        <begin position="20"/>
        <end position="465"/>
    </location>
</feature>
<evidence type="ECO:0000313" key="3">
    <source>
        <dbReference type="Proteomes" id="UP000245449"/>
    </source>
</evidence>
<evidence type="ECO:0000313" key="2">
    <source>
        <dbReference type="EMBL" id="PWA05211.1"/>
    </source>
</evidence>
<dbReference type="RefSeq" id="WP_116724817.1">
    <property type="nucleotide sequence ID" value="NZ_QCZI01000008.1"/>
</dbReference>
<dbReference type="Pfam" id="PF08757">
    <property type="entry name" value="CotH"/>
    <property type="match status" value="1"/>
</dbReference>
<evidence type="ECO:0008006" key="4">
    <source>
        <dbReference type="Google" id="ProtNLM"/>
    </source>
</evidence>
<dbReference type="EMBL" id="QCZI01000008">
    <property type="protein sequence ID" value="PWA05211.1"/>
    <property type="molecule type" value="Genomic_DNA"/>
</dbReference>
<reference evidence="2 3" key="1">
    <citation type="submission" date="2018-04" db="EMBL/GenBank/DDBJ databases">
        <title>Flavobacterium sp. nov., isolated from glacier ice.</title>
        <authorList>
            <person name="Liu Q."/>
            <person name="Xin Y.-H."/>
        </authorList>
    </citation>
    <scope>NUCLEOTIDE SEQUENCE [LARGE SCALE GENOMIC DNA]</scope>
    <source>
        <strain evidence="2 3">RB1R5</strain>
    </source>
</reference>
<accession>A0A2U1JJA2</accession>
<keyword evidence="3" id="KW-1185">Reference proteome</keyword>
<feature type="signal peptide" evidence="1">
    <location>
        <begin position="1"/>
        <end position="19"/>
    </location>
</feature>
<comment type="caution">
    <text evidence="2">The sequence shown here is derived from an EMBL/GenBank/DDBJ whole genome shotgun (WGS) entry which is preliminary data.</text>
</comment>
<dbReference type="AlphaFoldDB" id="A0A2U1JJA2"/>
<dbReference type="Proteomes" id="UP000245449">
    <property type="component" value="Unassembled WGS sequence"/>
</dbReference>
<organism evidence="2 3">
    <name type="scientific">Flavobacterium psychrotolerans</name>
    <dbReference type="NCBI Taxonomy" id="2169410"/>
    <lineage>
        <taxon>Bacteria</taxon>
        <taxon>Pseudomonadati</taxon>
        <taxon>Bacteroidota</taxon>
        <taxon>Flavobacteriia</taxon>
        <taxon>Flavobacteriales</taxon>
        <taxon>Flavobacteriaceae</taxon>
        <taxon>Flavobacterium</taxon>
    </lineage>
</organism>
<dbReference type="InterPro" id="IPR014867">
    <property type="entry name" value="Spore_coat_CotH_CotH2/3/7"/>
</dbReference>
<protein>
    <recommendedName>
        <fullName evidence="4">Spore coat protein CotH</fullName>
    </recommendedName>
</protein>
<dbReference type="PANTHER" id="PTHR40050">
    <property type="entry name" value="INNER SPORE COAT PROTEIN H"/>
    <property type="match status" value="1"/>
</dbReference>
<keyword evidence="1" id="KW-0732">Signal</keyword>